<evidence type="ECO:0000259" key="7">
    <source>
        <dbReference type="PROSITE" id="PS50157"/>
    </source>
</evidence>
<organism evidence="8 9">
    <name type="scientific">Mycena chlorophos</name>
    <name type="common">Agaric fungus</name>
    <name type="synonym">Agaricus chlorophos</name>
    <dbReference type="NCBI Taxonomy" id="658473"/>
    <lineage>
        <taxon>Eukaryota</taxon>
        <taxon>Fungi</taxon>
        <taxon>Dikarya</taxon>
        <taxon>Basidiomycota</taxon>
        <taxon>Agaricomycotina</taxon>
        <taxon>Agaricomycetes</taxon>
        <taxon>Agaricomycetidae</taxon>
        <taxon>Agaricales</taxon>
        <taxon>Marasmiineae</taxon>
        <taxon>Mycenaceae</taxon>
        <taxon>Mycena</taxon>
    </lineage>
</organism>
<evidence type="ECO:0000313" key="8">
    <source>
        <dbReference type="EMBL" id="KAF7304417.1"/>
    </source>
</evidence>
<dbReference type="SMART" id="SM00355">
    <property type="entry name" value="ZnF_C2H2"/>
    <property type="match status" value="2"/>
</dbReference>
<accession>A0A8H6ST49</accession>
<keyword evidence="9" id="KW-1185">Reference proteome</keyword>
<dbReference type="PROSITE" id="PS50157">
    <property type="entry name" value="ZINC_FINGER_C2H2_2"/>
    <property type="match status" value="2"/>
</dbReference>
<dbReference type="InterPro" id="IPR036236">
    <property type="entry name" value="Znf_C2H2_sf"/>
</dbReference>
<gene>
    <name evidence="8" type="ORF">HMN09_00843800</name>
</gene>
<dbReference type="SUPFAM" id="SSF57667">
    <property type="entry name" value="beta-beta-alpha zinc fingers"/>
    <property type="match status" value="1"/>
</dbReference>
<dbReference type="GO" id="GO:0000981">
    <property type="term" value="F:DNA-binding transcription factor activity, RNA polymerase II-specific"/>
    <property type="evidence" value="ECO:0007669"/>
    <property type="project" value="TreeGrafter"/>
</dbReference>
<dbReference type="GO" id="GO:0000785">
    <property type="term" value="C:chromatin"/>
    <property type="evidence" value="ECO:0007669"/>
    <property type="project" value="TreeGrafter"/>
</dbReference>
<reference evidence="8" key="1">
    <citation type="submission" date="2020-05" db="EMBL/GenBank/DDBJ databases">
        <title>Mycena genomes resolve the evolution of fungal bioluminescence.</title>
        <authorList>
            <person name="Tsai I.J."/>
        </authorList>
    </citation>
    <scope>NUCLEOTIDE SEQUENCE</scope>
    <source>
        <strain evidence="8">110903Hualien_Pintung</strain>
    </source>
</reference>
<evidence type="ECO:0000256" key="1">
    <source>
        <dbReference type="ARBA" id="ARBA00022723"/>
    </source>
</evidence>
<feature type="domain" description="C2H2-type" evidence="7">
    <location>
        <begin position="101"/>
        <end position="127"/>
    </location>
</feature>
<keyword evidence="2" id="KW-0677">Repeat</keyword>
<dbReference type="GO" id="GO:0031519">
    <property type="term" value="C:PcG protein complex"/>
    <property type="evidence" value="ECO:0007669"/>
    <property type="project" value="TreeGrafter"/>
</dbReference>
<comment type="caution">
    <text evidence="8">The sequence shown here is derived from an EMBL/GenBank/DDBJ whole genome shotgun (WGS) entry which is preliminary data.</text>
</comment>
<dbReference type="OrthoDB" id="654211at2759"/>
<dbReference type="GO" id="GO:0000978">
    <property type="term" value="F:RNA polymerase II cis-regulatory region sequence-specific DNA binding"/>
    <property type="evidence" value="ECO:0007669"/>
    <property type="project" value="TreeGrafter"/>
</dbReference>
<name>A0A8H6ST49_MYCCL</name>
<sequence>MGKIHRGCQSSGSVFLAFPPSCSLPPPPKARTQMWSAAARTTTIQSMDDTLFGPENASRGHLVIAIPAYDDAPKTATVPANLAQSERNPAQSTPQKVRHVLPCRICGKEVLGANMKRHEKVHTGERPHVCMYPDCGWAFAQKHTLSKHIAAKHSIPHGAGTDSSGRSTQGDSDSALSGALPAFGSAAALHSPTQPRLVIRIPARPRPKVVLRIPSRANLKAQMRIHASPTPSDSDSSALSSPPDSDVEMGSESPSPEMDESDTSAVTAVERASSSSSQLGSWQDPSEPMSPLSSVPSTPSLTRSSSPSESLELQTDSGSGSSSRNLKLYHPYQRPGKPLASPSLPTKLPPVSAGPALSSMLLEAETPSPLSGAIATSAPSPEASDSIPPGAPAGRRPRIAGPPFVHAQQRMVVPPRLLTAPGRAAVALKLAAMFPRSFDITQTPTHI</sequence>
<feature type="compositionally biased region" description="Polar residues" evidence="6">
    <location>
        <begin position="314"/>
        <end position="325"/>
    </location>
</feature>
<evidence type="ECO:0000256" key="2">
    <source>
        <dbReference type="ARBA" id="ARBA00022737"/>
    </source>
</evidence>
<feature type="region of interest" description="Disordered" evidence="6">
    <location>
        <begin position="367"/>
        <end position="401"/>
    </location>
</feature>
<protein>
    <submittedName>
        <fullName evidence="8">Trimethylguanosine synthase-like protein</fullName>
    </submittedName>
</protein>
<feature type="compositionally biased region" description="Polar residues" evidence="6">
    <location>
        <begin position="161"/>
        <end position="175"/>
    </location>
</feature>
<dbReference type="GO" id="GO:0008270">
    <property type="term" value="F:zinc ion binding"/>
    <property type="evidence" value="ECO:0007669"/>
    <property type="project" value="UniProtKB-KW"/>
</dbReference>
<dbReference type="AlphaFoldDB" id="A0A8H6ST49"/>
<feature type="compositionally biased region" description="Low complexity" evidence="6">
    <location>
        <begin position="290"/>
        <end position="313"/>
    </location>
</feature>
<evidence type="ECO:0000256" key="4">
    <source>
        <dbReference type="ARBA" id="ARBA00022833"/>
    </source>
</evidence>
<evidence type="ECO:0000256" key="6">
    <source>
        <dbReference type="SAM" id="MobiDB-lite"/>
    </source>
</evidence>
<dbReference type="Gene3D" id="3.30.160.60">
    <property type="entry name" value="Classic Zinc Finger"/>
    <property type="match status" value="1"/>
</dbReference>
<dbReference type="GO" id="GO:0005667">
    <property type="term" value="C:transcription regulator complex"/>
    <property type="evidence" value="ECO:0007669"/>
    <property type="project" value="TreeGrafter"/>
</dbReference>
<evidence type="ECO:0000313" key="9">
    <source>
        <dbReference type="Proteomes" id="UP000613580"/>
    </source>
</evidence>
<feature type="region of interest" description="Disordered" evidence="6">
    <location>
        <begin position="154"/>
        <end position="178"/>
    </location>
</feature>
<dbReference type="PROSITE" id="PS00028">
    <property type="entry name" value="ZINC_FINGER_C2H2_1"/>
    <property type="match status" value="1"/>
</dbReference>
<feature type="compositionally biased region" description="Low complexity" evidence="6">
    <location>
        <begin position="228"/>
        <end position="256"/>
    </location>
</feature>
<dbReference type="EMBL" id="JACAZE010000011">
    <property type="protein sequence ID" value="KAF7304417.1"/>
    <property type="molecule type" value="Genomic_DNA"/>
</dbReference>
<evidence type="ECO:0000256" key="5">
    <source>
        <dbReference type="PROSITE-ProRule" id="PRU00042"/>
    </source>
</evidence>
<proteinExistence type="predicted"/>
<dbReference type="PANTHER" id="PTHR14003">
    <property type="entry name" value="TRANSCRIPTIONAL REPRESSOR PROTEIN YY"/>
    <property type="match status" value="1"/>
</dbReference>
<feature type="region of interest" description="Disordered" evidence="6">
    <location>
        <begin position="225"/>
        <end position="354"/>
    </location>
</feature>
<keyword evidence="4" id="KW-0862">Zinc</keyword>
<keyword evidence="1" id="KW-0479">Metal-binding</keyword>
<dbReference type="Proteomes" id="UP000613580">
    <property type="component" value="Unassembled WGS sequence"/>
</dbReference>
<dbReference type="PANTHER" id="PTHR14003:SF19">
    <property type="entry name" value="YY2 TRANSCRIPTION FACTOR"/>
    <property type="match status" value="1"/>
</dbReference>
<keyword evidence="3 5" id="KW-0863">Zinc-finger</keyword>
<evidence type="ECO:0000256" key="3">
    <source>
        <dbReference type="ARBA" id="ARBA00022771"/>
    </source>
</evidence>
<dbReference type="InterPro" id="IPR013087">
    <property type="entry name" value="Znf_C2H2_type"/>
</dbReference>
<feature type="domain" description="C2H2-type" evidence="7">
    <location>
        <begin position="128"/>
        <end position="154"/>
    </location>
</feature>